<feature type="signal peptide" evidence="1">
    <location>
        <begin position="1"/>
        <end position="20"/>
    </location>
</feature>
<evidence type="ECO:0000313" key="2">
    <source>
        <dbReference type="EMBL" id="MEN2743151.1"/>
    </source>
</evidence>
<evidence type="ECO:0000313" key="3">
    <source>
        <dbReference type="Proteomes" id="UP001422074"/>
    </source>
</evidence>
<evidence type="ECO:0000256" key="1">
    <source>
        <dbReference type="SAM" id="SignalP"/>
    </source>
</evidence>
<keyword evidence="3" id="KW-1185">Reference proteome</keyword>
<proteinExistence type="predicted"/>
<dbReference type="EMBL" id="JBDFRB010000001">
    <property type="protein sequence ID" value="MEN2743151.1"/>
    <property type="molecule type" value="Genomic_DNA"/>
</dbReference>
<name>A0ABU9WVG1_9MICC</name>
<dbReference type="RefSeq" id="WP_345882589.1">
    <property type="nucleotide sequence ID" value="NZ_JBDFRB010000001.1"/>
</dbReference>
<reference evidence="2 3" key="1">
    <citation type="submission" date="2024-05" db="EMBL/GenBank/DDBJ databases">
        <title>Sinomonas sp. nov., isolated from a waste landfill.</title>
        <authorList>
            <person name="Zhao Y."/>
        </authorList>
    </citation>
    <scope>NUCLEOTIDE SEQUENCE [LARGE SCALE GENOMIC DNA]</scope>
    <source>
        <strain evidence="2 3">CCTCC AB2014300</strain>
    </source>
</reference>
<keyword evidence="1" id="KW-0732">Signal</keyword>
<feature type="chain" id="PRO_5046395599" evidence="1">
    <location>
        <begin position="21"/>
        <end position="184"/>
    </location>
</feature>
<protein>
    <submittedName>
        <fullName evidence="2">ABC transporter substrate-binding protein</fullName>
    </submittedName>
</protein>
<sequence length="184" mass="17894">MKTKIIAPLLAATLSGAALAAAGPATAAPPLNAGQALPAAAPSLTGLEPVSVNEVLADGSSLAGTFSITQFVVENGQLVAQGVFNGTLTTAAGAVTPITDAVSSVAVASAATDAACDILTLDLGPLHLDVLGLVVDLNEVNLDITAEPGPGNLLGNLLCSVSGLLDKGVGLNGVANILNRLLGV</sequence>
<organism evidence="2 3">
    <name type="scientific">Sinomonas halotolerans</name>
    <dbReference type="NCBI Taxonomy" id="1644133"/>
    <lineage>
        <taxon>Bacteria</taxon>
        <taxon>Bacillati</taxon>
        <taxon>Actinomycetota</taxon>
        <taxon>Actinomycetes</taxon>
        <taxon>Micrococcales</taxon>
        <taxon>Micrococcaceae</taxon>
        <taxon>Sinomonas</taxon>
    </lineage>
</organism>
<comment type="caution">
    <text evidence="2">The sequence shown here is derived from an EMBL/GenBank/DDBJ whole genome shotgun (WGS) entry which is preliminary data.</text>
</comment>
<gene>
    <name evidence="2" type="ORF">ABCQ75_01190</name>
</gene>
<dbReference type="Proteomes" id="UP001422074">
    <property type="component" value="Unassembled WGS sequence"/>
</dbReference>
<accession>A0ABU9WVG1</accession>